<evidence type="ECO:0000313" key="3">
    <source>
        <dbReference type="Proteomes" id="UP000007383"/>
    </source>
</evidence>
<sequence>MNTTDRNEFYIPVENGRVHAYAWQVEQPRAVLLCVHGLAEHGRRYAELAGYLNRHRITVVAYDHRGHGDSRRPPDSPPGFVASRRGWQVLLQDLENVRTAVQGEHPGIPMYILGHSMGSFVTRCHLAHSGRHYQGAILSATGTDPGLKLRIGLLLARLTVLLRGASRPSRLLDHLTFGAFGSRFRPLQTRFDWLSRDPDEVERYLQDPLCGFVASSSLFYDLATGVKTANSAQVVSGVPTRLPLLFIAGDHDPVGNFGTGFHQVVQAYRRHGAEQVTELLYSEGRHEMLHEVNRQEVFADILEWVYSTL</sequence>
<dbReference type="PANTHER" id="PTHR11614">
    <property type="entry name" value="PHOSPHOLIPASE-RELATED"/>
    <property type="match status" value="1"/>
</dbReference>
<protein>
    <submittedName>
        <fullName evidence="2">Lysophospholipase</fullName>
    </submittedName>
</protein>
<evidence type="ECO:0000313" key="2">
    <source>
        <dbReference type="EMBL" id="AFG37200.1"/>
    </source>
</evidence>
<dbReference type="RefSeq" id="WP_014455192.1">
    <property type="nucleotide sequence ID" value="NC_017098.1"/>
</dbReference>
<keyword evidence="3" id="KW-1185">Reference proteome</keyword>
<organism evidence="2 3">
    <name type="scientific">Spirochaeta africana (strain ATCC 700263 / DSM 8902 / Z-7692)</name>
    <dbReference type="NCBI Taxonomy" id="889378"/>
    <lineage>
        <taxon>Bacteria</taxon>
        <taxon>Pseudomonadati</taxon>
        <taxon>Spirochaetota</taxon>
        <taxon>Spirochaetia</taxon>
        <taxon>Spirochaetales</taxon>
        <taxon>Spirochaetaceae</taxon>
        <taxon>Spirochaeta</taxon>
    </lineage>
</organism>
<dbReference type="AlphaFoldDB" id="H9UI57"/>
<proteinExistence type="predicted"/>
<reference evidence="3" key="1">
    <citation type="journal article" date="2013" name="Stand. Genomic Sci.">
        <title>Complete genome sequence of the halophilic bacterium Spirochaeta africana type strain (Z-7692(T)) from the alkaline Lake Magadi in the East African Rift.</title>
        <authorList>
            <person name="Liolos K."/>
            <person name="Abt B."/>
            <person name="Scheuner C."/>
            <person name="Teshima H."/>
            <person name="Held B."/>
            <person name="Lapidus A."/>
            <person name="Nolan M."/>
            <person name="Lucas S."/>
            <person name="Deshpande S."/>
            <person name="Cheng J.F."/>
            <person name="Tapia R."/>
            <person name="Goodwin L.A."/>
            <person name="Pitluck S."/>
            <person name="Pagani I."/>
            <person name="Ivanova N."/>
            <person name="Mavromatis K."/>
            <person name="Mikhailova N."/>
            <person name="Huntemann M."/>
            <person name="Pati A."/>
            <person name="Chen A."/>
            <person name="Palaniappan K."/>
            <person name="Land M."/>
            <person name="Rohde M."/>
            <person name="Tindall B.J."/>
            <person name="Detter J.C."/>
            <person name="Goker M."/>
            <person name="Bristow J."/>
            <person name="Eisen J.A."/>
            <person name="Markowitz V."/>
            <person name="Hugenholtz P."/>
            <person name="Woyke T."/>
            <person name="Klenk H.P."/>
            <person name="Kyrpides N.C."/>
        </authorList>
    </citation>
    <scope>NUCLEOTIDE SEQUENCE</scope>
    <source>
        <strain evidence="3">ATCC 700263 / DSM 8902 / Z-7692</strain>
    </source>
</reference>
<dbReference type="STRING" id="889378.Spiaf_1113"/>
<dbReference type="Gene3D" id="3.40.50.1820">
    <property type="entry name" value="alpha/beta hydrolase"/>
    <property type="match status" value="1"/>
</dbReference>
<dbReference type="SUPFAM" id="SSF53474">
    <property type="entry name" value="alpha/beta-Hydrolases"/>
    <property type="match status" value="1"/>
</dbReference>
<feature type="domain" description="Serine aminopeptidase S33" evidence="1">
    <location>
        <begin position="27"/>
        <end position="292"/>
    </location>
</feature>
<dbReference type="KEGG" id="sfc:Spiaf_1113"/>
<evidence type="ECO:0000259" key="1">
    <source>
        <dbReference type="Pfam" id="PF12146"/>
    </source>
</evidence>
<dbReference type="Pfam" id="PF12146">
    <property type="entry name" value="Hydrolase_4"/>
    <property type="match status" value="1"/>
</dbReference>
<name>H9UI57_SPIAZ</name>
<dbReference type="HOGENOM" id="CLU_026209_1_0_12"/>
<dbReference type="OrthoDB" id="9806902at2"/>
<dbReference type="PATRIC" id="fig|889378.3.peg.1114"/>
<dbReference type="InterPro" id="IPR022742">
    <property type="entry name" value="Hydrolase_4"/>
</dbReference>
<dbReference type="InterPro" id="IPR029058">
    <property type="entry name" value="AB_hydrolase_fold"/>
</dbReference>
<dbReference type="eggNOG" id="COG2267">
    <property type="taxonomic scope" value="Bacteria"/>
</dbReference>
<dbReference type="Proteomes" id="UP000007383">
    <property type="component" value="Chromosome"/>
</dbReference>
<dbReference type="EMBL" id="CP003282">
    <property type="protein sequence ID" value="AFG37200.1"/>
    <property type="molecule type" value="Genomic_DNA"/>
</dbReference>
<dbReference type="InterPro" id="IPR051044">
    <property type="entry name" value="MAG_DAG_Lipase"/>
</dbReference>
<gene>
    <name evidence="2" type="ordered locus">Spiaf_1113</name>
</gene>
<accession>H9UI57</accession>